<dbReference type="Pfam" id="PF00254">
    <property type="entry name" value="FKBP_C"/>
    <property type="match status" value="1"/>
</dbReference>
<dbReference type="SUPFAM" id="SSF54534">
    <property type="entry name" value="FKBP-like"/>
    <property type="match status" value="1"/>
</dbReference>
<sequence length="233" mass="24895">MNFKPVLAAVALATVFASCQPGGSSTAKLTNASDSTAYALGVLIADNQKHNIEATPGASDLNMDILVAAFGKQLKGEEAQIKAEDARQIVQAYFQNMAEKEADENAKKGEEFLAANKEKPGIVTTESGLQYEVITEGTGPKPTIDQTVKCDYVGTTIDGTEFDSSVKRGEPATFPLKGVIPGWTEALQLMPVGSKWKLYIPGDLAYGKRGAGNDIGPNETLIFEVELHEIVEK</sequence>
<dbReference type="OrthoDB" id="9814548at2"/>
<dbReference type="InterPro" id="IPR036944">
    <property type="entry name" value="PPIase_FKBP_N_sf"/>
</dbReference>
<evidence type="ECO:0000313" key="9">
    <source>
        <dbReference type="EMBL" id="RKD88479.1"/>
    </source>
</evidence>
<keyword evidence="10" id="KW-1185">Reference proteome</keyword>
<dbReference type="InterPro" id="IPR001179">
    <property type="entry name" value="PPIase_FKBP_dom"/>
</dbReference>
<dbReference type="AlphaFoldDB" id="A0A419VZA3"/>
<dbReference type="Pfam" id="PF01346">
    <property type="entry name" value="FKBP_N"/>
    <property type="match status" value="1"/>
</dbReference>
<reference evidence="9 10" key="1">
    <citation type="submission" date="2018-09" db="EMBL/GenBank/DDBJ databases">
        <title>Genomic Encyclopedia of Archaeal and Bacterial Type Strains, Phase II (KMG-II): from individual species to whole genera.</title>
        <authorList>
            <person name="Goeker M."/>
        </authorList>
    </citation>
    <scope>NUCLEOTIDE SEQUENCE [LARGE SCALE GENOMIC DNA]</scope>
    <source>
        <strain evidence="9 10">DSM 27148</strain>
    </source>
</reference>
<evidence type="ECO:0000256" key="7">
    <source>
        <dbReference type="SAM" id="SignalP"/>
    </source>
</evidence>
<accession>A0A419VZA3</accession>
<evidence type="ECO:0000256" key="6">
    <source>
        <dbReference type="RuleBase" id="RU003915"/>
    </source>
</evidence>
<feature type="domain" description="PPIase FKBP-type" evidence="8">
    <location>
        <begin position="145"/>
        <end position="231"/>
    </location>
</feature>
<evidence type="ECO:0000256" key="4">
    <source>
        <dbReference type="ARBA" id="ARBA00023235"/>
    </source>
</evidence>
<protein>
    <recommendedName>
        <fullName evidence="6">Peptidyl-prolyl cis-trans isomerase</fullName>
        <ecNumber evidence="6">5.2.1.8</ecNumber>
    </recommendedName>
</protein>
<evidence type="ECO:0000256" key="2">
    <source>
        <dbReference type="ARBA" id="ARBA00006577"/>
    </source>
</evidence>
<feature type="signal peptide" evidence="7">
    <location>
        <begin position="1"/>
        <end position="19"/>
    </location>
</feature>
<name>A0A419VZA3_9BACT</name>
<dbReference type="InterPro" id="IPR046357">
    <property type="entry name" value="PPIase_dom_sf"/>
</dbReference>
<dbReference type="EC" id="5.2.1.8" evidence="6"/>
<gene>
    <name evidence="9" type="ORF">BC643_3628</name>
</gene>
<dbReference type="EMBL" id="RAPN01000002">
    <property type="protein sequence ID" value="RKD88479.1"/>
    <property type="molecule type" value="Genomic_DNA"/>
</dbReference>
<evidence type="ECO:0000259" key="8">
    <source>
        <dbReference type="PROSITE" id="PS50059"/>
    </source>
</evidence>
<dbReference type="Proteomes" id="UP000283387">
    <property type="component" value="Unassembled WGS sequence"/>
</dbReference>
<feature type="chain" id="PRO_5019105355" description="Peptidyl-prolyl cis-trans isomerase" evidence="7">
    <location>
        <begin position="20"/>
        <end position="233"/>
    </location>
</feature>
<dbReference type="PANTHER" id="PTHR43811:SF19">
    <property type="entry name" value="39 KDA FK506-BINDING NUCLEAR PROTEIN"/>
    <property type="match status" value="1"/>
</dbReference>
<keyword evidence="3 5" id="KW-0697">Rotamase</keyword>
<dbReference type="GO" id="GO:0006457">
    <property type="term" value="P:protein folding"/>
    <property type="evidence" value="ECO:0007669"/>
    <property type="project" value="InterPro"/>
</dbReference>
<comment type="caution">
    <text evidence="9">The sequence shown here is derived from an EMBL/GenBank/DDBJ whole genome shotgun (WGS) entry which is preliminary data.</text>
</comment>
<comment type="catalytic activity">
    <reaction evidence="1 5 6">
        <text>[protein]-peptidylproline (omega=180) = [protein]-peptidylproline (omega=0)</text>
        <dbReference type="Rhea" id="RHEA:16237"/>
        <dbReference type="Rhea" id="RHEA-COMP:10747"/>
        <dbReference type="Rhea" id="RHEA-COMP:10748"/>
        <dbReference type="ChEBI" id="CHEBI:83833"/>
        <dbReference type="ChEBI" id="CHEBI:83834"/>
        <dbReference type="EC" id="5.2.1.8"/>
    </reaction>
</comment>
<proteinExistence type="inferred from homology"/>
<dbReference type="PROSITE" id="PS50059">
    <property type="entry name" value="FKBP_PPIASE"/>
    <property type="match status" value="1"/>
</dbReference>
<keyword evidence="4 5" id="KW-0413">Isomerase</keyword>
<dbReference type="PROSITE" id="PS51257">
    <property type="entry name" value="PROKAR_LIPOPROTEIN"/>
    <property type="match status" value="1"/>
</dbReference>
<dbReference type="RefSeq" id="WP_120274636.1">
    <property type="nucleotide sequence ID" value="NZ_RAPN01000002.1"/>
</dbReference>
<evidence type="ECO:0000313" key="10">
    <source>
        <dbReference type="Proteomes" id="UP000283387"/>
    </source>
</evidence>
<organism evidence="9 10">
    <name type="scientific">Mangrovibacterium diazotrophicum</name>
    <dbReference type="NCBI Taxonomy" id="1261403"/>
    <lineage>
        <taxon>Bacteria</taxon>
        <taxon>Pseudomonadati</taxon>
        <taxon>Bacteroidota</taxon>
        <taxon>Bacteroidia</taxon>
        <taxon>Marinilabiliales</taxon>
        <taxon>Prolixibacteraceae</taxon>
        <taxon>Mangrovibacterium</taxon>
    </lineage>
</organism>
<evidence type="ECO:0000256" key="5">
    <source>
        <dbReference type="PROSITE-ProRule" id="PRU00277"/>
    </source>
</evidence>
<evidence type="ECO:0000256" key="1">
    <source>
        <dbReference type="ARBA" id="ARBA00000971"/>
    </source>
</evidence>
<dbReference type="GO" id="GO:0003755">
    <property type="term" value="F:peptidyl-prolyl cis-trans isomerase activity"/>
    <property type="evidence" value="ECO:0007669"/>
    <property type="project" value="UniProtKB-UniRule"/>
</dbReference>
<dbReference type="PANTHER" id="PTHR43811">
    <property type="entry name" value="FKBP-TYPE PEPTIDYL-PROLYL CIS-TRANS ISOMERASE FKPA"/>
    <property type="match status" value="1"/>
</dbReference>
<dbReference type="InterPro" id="IPR000774">
    <property type="entry name" value="PPIase_FKBP_N"/>
</dbReference>
<dbReference type="Gene3D" id="1.10.287.460">
    <property type="entry name" value="Peptidyl-prolyl cis-trans isomerase, FKBP-type, N-terminal domain"/>
    <property type="match status" value="1"/>
</dbReference>
<dbReference type="Gene3D" id="3.10.50.40">
    <property type="match status" value="1"/>
</dbReference>
<keyword evidence="7" id="KW-0732">Signal</keyword>
<comment type="similarity">
    <text evidence="2 6">Belongs to the FKBP-type PPIase family.</text>
</comment>
<evidence type="ECO:0000256" key="3">
    <source>
        <dbReference type="ARBA" id="ARBA00023110"/>
    </source>
</evidence>